<protein>
    <submittedName>
        <fullName evidence="1">Uncharacterized protein</fullName>
    </submittedName>
</protein>
<gene>
    <name evidence="1" type="ORF">PHLCEN_2v10288</name>
</gene>
<comment type="caution">
    <text evidence="1">The sequence shown here is derived from an EMBL/GenBank/DDBJ whole genome shotgun (WGS) entry which is preliminary data.</text>
</comment>
<accession>A0A2R6NNB8</accession>
<organism evidence="1 2">
    <name type="scientific">Hermanssonia centrifuga</name>
    <dbReference type="NCBI Taxonomy" id="98765"/>
    <lineage>
        <taxon>Eukaryota</taxon>
        <taxon>Fungi</taxon>
        <taxon>Dikarya</taxon>
        <taxon>Basidiomycota</taxon>
        <taxon>Agaricomycotina</taxon>
        <taxon>Agaricomycetes</taxon>
        <taxon>Polyporales</taxon>
        <taxon>Meruliaceae</taxon>
        <taxon>Hermanssonia</taxon>
    </lineage>
</organism>
<dbReference type="Proteomes" id="UP000186601">
    <property type="component" value="Unassembled WGS sequence"/>
</dbReference>
<evidence type="ECO:0000313" key="2">
    <source>
        <dbReference type="Proteomes" id="UP000186601"/>
    </source>
</evidence>
<sequence>MSFNFDTKQFVTGSELTELLFCGGPNDYAALIRAPRRPRKPEFLKIAEDMYFKTRKRRQEELRVPTVQDLAFASQEIVRTILANLDDIMDIGHFSLVNTFICNCGLNHINDIQETINAPWLGGRLVCLGNVGLLDCDFPPSLGPRIEELKDEIRRELSAGDPPSQDPEQNVACERDDPVDDATLLDELRYDINYAWEHIQYPTCPDLDRLKRTWIDRRACRHDPHRKQLCDLTSISFQDPKYRRILCNLSKREYVRESALLELSANWDSLSFITLGEVLICRVSWSSSDVTHLPDGAEELKLHRGVWAGDRFKIIAEDELKSKDMKEWKDVTDDVVQEVDKIWSYEFGPNWRVGSHES</sequence>
<dbReference type="AlphaFoldDB" id="A0A2R6NNB8"/>
<proteinExistence type="predicted"/>
<reference evidence="1 2" key="1">
    <citation type="submission" date="2018-02" db="EMBL/GenBank/DDBJ databases">
        <title>Genome sequence of the basidiomycete white-rot fungus Phlebia centrifuga.</title>
        <authorList>
            <person name="Granchi Z."/>
            <person name="Peng M."/>
            <person name="de Vries R.P."/>
            <person name="Hilden K."/>
            <person name="Makela M.R."/>
            <person name="Grigoriev I."/>
            <person name="Riley R."/>
        </authorList>
    </citation>
    <scope>NUCLEOTIDE SEQUENCE [LARGE SCALE GENOMIC DNA]</scope>
    <source>
        <strain evidence="1 2">FBCC195</strain>
    </source>
</reference>
<dbReference type="OrthoDB" id="2588098at2759"/>
<keyword evidence="2" id="KW-1185">Reference proteome</keyword>
<evidence type="ECO:0000313" key="1">
    <source>
        <dbReference type="EMBL" id="PSR73891.1"/>
    </source>
</evidence>
<name>A0A2R6NNB8_9APHY</name>
<dbReference type="EMBL" id="MLYV02001051">
    <property type="protein sequence ID" value="PSR73891.1"/>
    <property type="molecule type" value="Genomic_DNA"/>
</dbReference>